<gene>
    <name evidence="1" type="ORF">KOR42_32190</name>
</gene>
<name>A0A5C5WMT8_9PLAN</name>
<dbReference type="EMBL" id="SIHI01000009">
    <property type="protein sequence ID" value="TWT51937.1"/>
    <property type="molecule type" value="Genomic_DNA"/>
</dbReference>
<evidence type="ECO:0000313" key="1">
    <source>
        <dbReference type="EMBL" id="TWT51937.1"/>
    </source>
</evidence>
<proteinExistence type="predicted"/>
<dbReference type="AlphaFoldDB" id="A0A5C5WMT8"/>
<reference evidence="1 2" key="1">
    <citation type="submission" date="2019-02" db="EMBL/GenBank/DDBJ databases">
        <title>Deep-cultivation of Planctomycetes and their phenomic and genomic characterization uncovers novel biology.</title>
        <authorList>
            <person name="Wiegand S."/>
            <person name="Jogler M."/>
            <person name="Boedeker C."/>
            <person name="Pinto D."/>
            <person name="Vollmers J."/>
            <person name="Rivas-Marin E."/>
            <person name="Kohn T."/>
            <person name="Peeters S.H."/>
            <person name="Heuer A."/>
            <person name="Rast P."/>
            <person name="Oberbeckmann S."/>
            <person name="Bunk B."/>
            <person name="Jeske O."/>
            <person name="Meyerdierks A."/>
            <person name="Storesund J.E."/>
            <person name="Kallscheuer N."/>
            <person name="Luecker S."/>
            <person name="Lage O.M."/>
            <person name="Pohl T."/>
            <person name="Merkel B.J."/>
            <person name="Hornburger P."/>
            <person name="Mueller R.-W."/>
            <person name="Bruemmer F."/>
            <person name="Labrenz M."/>
            <person name="Spormann A.M."/>
            <person name="Op Den Camp H."/>
            <person name="Overmann J."/>
            <person name="Amann R."/>
            <person name="Jetten M.S.M."/>
            <person name="Mascher T."/>
            <person name="Medema M.H."/>
            <person name="Devos D.P."/>
            <person name="Kaster A.-K."/>
            <person name="Ovreas L."/>
            <person name="Rohde M."/>
            <person name="Galperin M.Y."/>
            <person name="Jogler C."/>
        </authorList>
    </citation>
    <scope>NUCLEOTIDE SEQUENCE [LARGE SCALE GENOMIC DNA]</scope>
    <source>
        <strain evidence="1 2">KOR42</strain>
    </source>
</reference>
<dbReference type="RefSeq" id="WP_146510698.1">
    <property type="nucleotide sequence ID" value="NZ_SIHI01000009.1"/>
</dbReference>
<keyword evidence="2" id="KW-1185">Reference proteome</keyword>
<sequence length="82" mass="9564">MSRGIQIDSKHLRKLGDFSCAAQRAKFARELCEFYRRIDYVMEEQEDTKIYPKEEFLGDIRMTLMALLQKVDGLHPNGGQEP</sequence>
<organism evidence="1 2">
    <name type="scientific">Thalassoglobus neptunius</name>
    <dbReference type="NCBI Taxonomy" id="1938619"/>
    <lineage>
        <taxon>Bacteria</taxon>
        <taxon>Pseudomonadati</taxon>
        <taxon>Planctomycetota</taxon>
        <taxon>Planctomycetia</taxon>
        <taxon>Planctomycetales</taxon>
        <taxon>Planctomycetaceae</taxon>
        <taxon>Thalassoglobus</taxon>
    </lineage>
</organism>
<accession>A0A5C5WMT8</accession>
<evidence type="ECO:0000313" key="2">
    <source>
        <dbReference type="Proteomes" id="UP000317243"/>
    </source>
</evidence>
<protein>
    <submittedName>
        <fullName evidence="1">Uncharacterized protein</fullName>
    </submittedName>
</protein>
<dbReference type="Proteomes" id="UP000317243">
    <property type="component" value="Unassembled WGS sequence"/>
</dbReference>
<comment type="caution">
    <text evidence="1">The sequence shown here is derived from an EMBL/GenBank/DDBJ whole genome shotgun (WGS) entry which is preliminary data.</text>
</comment>